<feature type="signal peptide" evidence="2">
    <location>
        <begin position="1"/>
        <end position="28"/>
    </location>
</feature>
<dbReference type="Proteomes" id="UP001165090">
    <property type="component" value="Unassembled WGS sequence"/>
</dbReference>
<feature type="region of interest" description="Disordered" evidence="1">
    <location>
        <begin position="148"/>
        <end position="201"/>
    </location>
</feature>
<reference evidence="3 4" key="1">
    <citation type="journal article" date="2023" name="IScience">
        <title>Expanded male sex-determining region conserved during the evolution of homothallism in the green alga Volvox.</title>
        <authorList>
            <person name="Yamamoto K."/>
            <person name="Matsuzaki R."/>
            <person name="Mahakham W."/>
            <person name="Heman W."/>
            <person name="Sekimoto H."/>
            <person name="Kawachi M."/>
            <person name="Minakuchi Y."/>
            <person name="Toyoda A."/>
            <person name="Nozaki H."/>
        </authorList>
    </citation>
    <scope>NUCLEOTIDE SEQUENCE [LARGE SCALE GENOMIC DNA]</scope>
    <source>
        <strain evidence="3 4">NIES-4468</strain>
    </source>
</reference>
<comment type="caution">
    <text evidence="3">The sequence shown here is derived from an EMBL/GenBank/DDBJ whole genome shotgun (WGS) entry which is preliminary data.</text>
</comment>
<evidence type="ECO:0008006" key="5">
    <source>
        <dbReference type="Google" id="ProtNLM"/>
    </source>
</evidence>
<accession>A0ABQ5RXM9</accession>
<keyword evidence="4" id="KW-1185">Reference proteome</keyword>
<evidence type="ECO:0000313" key="3">
    <source>
        <dbReference type="EMBL" id="GLI61978.1"/>
    </source>
</evidence>
<feature type="region of interest" description="Disordered" evidence="1">
    <location>
        <begin position="82"/>
        <end position="110"/>
    </location>
</feature>
<keyword evidence="2" id="KW-0732">Signal</keyword>
<organism evidence="3 4">
    <name type="scientific">Volvox africanus</name>
    <dbReference type="NCBI Taxonomy" id="51714"/>
    <lineage>
        <taxon>Eukaryota</taxon>
        <taxon>Viridiplantae</taxon>
        <taxon>Chlorophyta</taxon>
        <taxon>core chlorophytes</taxon>
        <taxon>Chlorophyceae</taxon>
        <taxon>CS clade</taxon>
        <taxon>Chlamydomonadales</taxon>
        <taxon>Volvocaceae</taxon>
        <taxon>Volvox</taxon>
    </lineage>
</organism>
<protein>
    <recommendedName>
        <fullName evidence="5">Transmembrane protein</fullName>
    </recommendedName>
</protein>
<proteinExistence type="predicted"/>
<gene>
    <name evidence="3" type="ORF">VaNZ11_004544</name>
</gene>
<feature type="chain" id="PRO_5047322152" description="Transmembrane protein" evidence="2">
    <location>
        <begin position="29"/>
        <end position="348"/>
    </location>
</feature>
<feature type="compositionally biased region" description="Basic and acidic residues" evidence="1">
    <location>
        <begin position="161"/>
        <end position="171"/>
    </location>
</feature>
<evidence type="ECO:0000256" key="2">
    <source>
        <dbReference type="SAM" id="SignalP"/>
    </source>
</evidence>
<evidence type="ECO:0000313" key="4">
    <source>
        <dbReference type="Proteomes" id="UP001165090"/>
    </source>
</evidence>
<dbReference type="EMBL" id="BSDZ01000011">
    <property type="protein sequence ID" value="GLI61978.1"/>
    <property type="molecule type" value="Genomic_DNA"/>
</dbReference>
<evidence type="ECO:0000256" key="1">
    <source>
        <dbReference type="SAM" id="MobiDB-lite"/>
    </source>
</evidence>
<name>A0ABQ5RXM9_9CHLO</name>
<sequence>MYPCCRTPPLSLLHSVFIMVTLLPPASMLGAFASSSIITCRLASVPSVSKTVTFVASSLGISTLRWAHTYAHFSTSPTTVLASSGDDAREHDNSTAAGDPAAAGSNMYTESGRSCESADAAFRDVMLTRLAALESEVAQLRAVAERLDGAKGNDEQPQGWQRKDRSIEEQRASSAAVGGTEGAPDGECGNRGPAGNNNGSATEAVAEGLSKLHPKITRLVQSGYLESLHHLRQRLMVDEWEGGGRQRALQRGVAEFEAMCSDKGLPLSWKELSQLYKDPQNLDVIRDPRVRSAARATLHRVLDERHEKVREGATQLAKELADVVTHGPGNLLAGLWGLLPLPGFMKGK</sequence>